<reference evidence="2" key="1">
    <citation type="submission" date="2017-11" db="EMBL/GenBank/DDBJ databases">
        <authorList>
            <person name="Kuznetsova I."/>
            <person name="Sazanova A."/>
            <person name="Chirak E."/>
            <person name="Safronova V."/>
            <person name="Willems A."/>
        </authorList>
    </citation>
    <scope>NUCLEOTIDE SEQUENCE [LARGE SCALE GENOMIC DNA]</scope>
    <source>
        <strain evidence="2">CCBAU 03422</strain>
    </source>
</reference>
<comment type="caution">
    <text evidence="1">The sequence shown here is derived from an EMBL/GenBank/DDBJ whole genome shotgun (WGS) entry which is preliminary data.</text>
</comment>
<name>A0A2P7BHJ9_9HYPH</name>
<dbReference type="EMBL" id="PGGM01000002">
    <property type="protein sequence ID" value="PSH65945.1"/>
    <property type="molecule type" value="Genomic_DNA"/>
</dbReference>
<evidence type="ECO:0000313" key="2">
    <source>
        <dbReference type="Proteomes" id="UP000241764"/>
    </source>
</evidence>
<gene>
    <name evidence="1" type="ORF">CU103_04860</name>
</gene>
<dbReference type="AlphaFoldDB" id="A0A2P7BHJ9"/>
<dbReference type="OrthoDB" id="8115813at2"/>
<keyword evidence="2" id="KW-1185">Reference proteome</keyword>
<organism evidence="1 2">
    <name type="scientific">Phyllobacterium sophorae</name>
    <dbReference type="NCBI Taxonomy" id="1520277"/>
    <lineage>
        <taxon>Bacteria</taxon>
        <taxon>Pseudomonadati</taxon>
        <taxon>Pseudomonadota</taxon>
        <taxon>Alphaproteobacteria</taxon>
        <taxon>Hyphomicrobiales</taxon>
        <taxon>Phyllobacteriaceae</taxon>
        <taxon>Phyllobacterium</taxon>
    </lineage>
</organism>
<accession>A0A2P7BHJ9</accession>
<sequence>MGIHGNSKTGKRSAAPLLISIFWLVSTIGAALGTVYLTGLDAGIASSEFGTPNKNETRLAHEAGDQSTPVQRPMRVVALEALHLKIKSGLQSDSGPQDTLLPTGSRLVIANRKNVLSVQVSSSFTLGHNSVFSARAPPLTAA</sequence>
<evidence type="ECO:0000313" key="1">
    <source>
        <dbReference type="EMBL" id="PSH65945.1"/>
    </source>
</evidence>
<protein>
    <submittedName>
        <fullName evidence="1">Uncharacterized protein</fullName>
    </submittedName>
</protein>
<dbReference type="RefSeq" id="WP_106662813.1">
    <property type="nucleotide sequence ID" value="NZ_PGGM01000002.1"/>
</dbReference>
<dbReference type="Proteomes" id="UP000241764">
    <property type="component" value="Unassembled WGS sequence"/>
</dbReference>
<proteinExistence type="predicted"/>